<dbReference type="AlphaFoldDB" id="A0A078GIQ1"/>
<organism evidence="2 3">
    <name type="scientific">Brassica napus</name>
    <name type="common">Rape</name>
    <dbReference type="NCBI Taxonomy" id="3708"/>
    <lineage>
        <taxon>Eukaryota</taxon>
        <taxon>Viridiplantae</taxon>
        <taxon>Streptophyta</taxon>
        <taxon>Embryophyta</taxon>
        <taxon>Tracheophyta</taxon>
        <taxon>Spermatophyta</taxon>
        <taxon>Magnoliopsida</taxon>
        <taxon>eudicotyledons</taxon>
        <taxon>Gunneridae</taxon>
        <taxon>Pentapetalae</taxon>
        <taxon>rosids</taxon>
        <taxon>malvids</taxon>
        <taxon>Brassicales</taxon>
        <taxon>Brassicaceae</taxon>
        <taxon>Brassiceae</taxon>
        <taxon>Brassica</taxon>
    </lineage>
</organism>
<keyword evidence="1" id="KW-0812">Transmembrane</keyword>
<dbReference type="GO" id="GO:0032934">
    <property type="term" value="F:sterol binding"/>
    <property type="evidence" value="ECO:0000318"/>
    <property type="project" value="GO_Central"/>
</dbReference>
<protein>
    <submittedName>
        <fullName evidence="2">BnaC07g03630D protein</fullName>
    </submittedName>
</protein>
<evidence type="ECO:0000313" key="3">
    <source>
        <dbReference type="Proteomes" id="UP000028999"/>
    </source>
</evidence>
<gene>
    <name evidence="2" type="primary">BnaC07g03630D</name>
    <name evidence="2" type="ORF">GSBRNA2T00029052001</name>
</gene>
<reference evidence="2 3" key="1">
    <citation type="journal article" date="2014" name="Science">
        <title>Plant genetics. Early allopolyploid evolution in the post-Neolithic Brassica napus oilseed genome.</title>
        <authorList>
            <person name="Chalhoub B."/>
            <person name="Denoeud F."/>
            <person name="Liu S."/>
            <person name="Parkin I.A."/>
            <person name="Tang H."/>
            <person name="Wang X."/>
            <person name="Chiquet J."/>
            <person name="Belcram H."/>
            <person name="Tong C."/>
            <person name="Samans B."/>
            <person name="Correa M."/>
            <person name="Da Silva C."/>
            <person name="Just J."/>
            <person name="Falentin C."/>
            <person name="Koh C.S."/>
            <person name="Le Clainche I."/>
            <person name="Bernard M."/>
            <person name="Bento P."/>
            <person name="Noel B."/>
            <person name="Labadie K."/>
            <person name="Alberti A."/>
            <person name="Charles M."/>
            <person name="Arnaud D."/>
            <person name="Guo H."/>
            <person name="Daviaud C."/>
            <person name="Alamery S."/>
            <person name="Jabbari K."/>
            <person name="Zhao M."/>
            <person name="Edger P.P."/>
            <person name="Chelaifa H."/>
            <person name="Tack D."/>
            <person name="Lassalle G."/>
            <person name="Mestiri I."/>
            <person name="Schnel N."/>
            <person name="Le Paslier M.C."/>
            <person name="Fan G."/>
            <person name="Renault V."/>
            <person name="Bayer P.E."/>
            <person name="Golicz A.A."/>
            <person name="Manoli S."/>
            <person name="Lee T.H."/>
            <person name="Thi V.H."/>
            <person name="Chalabi S."/>
            <person name="Hu Q."/>
            <person name="Fan C."/>
            <person name="Tollenaere R."/>
            <person name="Lu Y."/>
            <person name="Battail C."/>
            <person name="Shen J."/>
            <person name="Sidebottom C.H."/>
            <person name="Wang X."/>
            <person name="Canaguier A."/>
            <person name="Chauveau A."/>
            <person name="Berard A."/>
            <person name="Deniot G."/>
            <person name="Guan M."/>
            <person name="Liu Z."/>
            <person name="Sun F."/>
            <person name="Lim Y.P."/>
            <person name="Lyons E."/>
            <person name="Town C.D."/>
            <person name="Bancroft I."/>
            <person name="Wang X."/>
            <person name="Meng J."/>
            <person name="Ma J."/>
            <person name="Pires J.C."/>
            <person name="King G.J."/>
            <person name="Brunel D."/>
            <person name="Delourme R."/>
            <person name="Renard M."/>
            <person name="Aury J.M."/>
            <person name="Adams K.L."/>
            <person name="Batley J."/>
            <person name="Snowdon R.J."/>
            <person name="Tost J."/>
            <person name="Edwards D."/>
            <person name="Zhou Y."/>
            <person name="Hua W."/>
            <person name="Sharpe A.G."/>
            <person name="Paterson A.H."/>
            <person name="Guan C."/>
            <person name="Wincker P."/>
        </authorList>
    </citation>
    <scope>NUCLEOTIDE SEQUENCE [LARGE SCALE GENOMIC DNA]</scope>
    <source>
        <strain evidence="3">cv. Darmor-bzh</strain>
    </source>
</reference>
<name>A0A078GIQ1_BRANA</name>
<keyword evidence="1" id="KW-1133">Transmembrane helix</keyword>
<accession>A0A078GIQ1</accession>
<dbReference type="PaxDb" id="3708-A0A078GIQ1"/>
<proteinExistence type="predicted"/>
<sequence length="102" mass="12004">MPKWFTWWAVTDDRPFLNISYTNDIYVVYIVPFGWNIHSETHDLCSETTCPVETGDFLVAHSQVLETFLFGFWCLLILHLYKTFLFLSFTCSMIYSVEAEIS</sequence>
<feature type="transmembrane region" description="Helical" evidence="1">
    <location>
        <begin position="70"/>
        <end position="97"/>
    </location>
</feature>
<keyword evidence="3" id="KW-1185">Reference proteome</keyword>
<dbReference type="EMBL" id="LK032169">
    <property type="protein sequence ID" value="CDY25144.1"/>
    <property type="molecule type" value="Genomic_DNA"/>
</dbReference>
<keyword evidence="1" id="KW-0472">Membrane</keyword>
<evidence type="ECO:0000313" key="2">
    <source>
        <dbReference type="EMBL" id="CDY25144.1"/>
    </source>
</evidence>
<dbReference type="GO" id="GO:0015918">
    <property type="term" value="P:sterol transport"/>
    <property type="evidence" value="ECO:0000318"/>
    <property type="project" value="GO_Central"/>
</dbReference>
<dbReference type="Gramene" id="CDY25144">
    <property type="protein sequence ID" value="CDY25144"/>
    <property type="gene ID" value="GSBRNA2T00029052001"/>
</dbReference>
<dbReference type="Proteomes" id="UP000028999">
    <property type="component" value="Unassembled WGS sequence"/>
</dbReference>
<evidence type="ECO:0000256" key="1">
    <source>
        <dbReference type="SAM" id="Phobius"/>
    </source>
</evidence>